<organism evidence="11 12">
    <name type="scientific">Halopenitus salinus</name>
    <dbReference type="NCBI Taxonomy" id="1198295"/>
    <lineage>
        <taxon>Archaea</taxon>
        <taxon>Methanobacteriati</taxon>
        <taxon>Methanobacteriota</taxon>
        <taxon>Stenosarchaea group</taxon>
        <taxon>Halobacteria</taxon>
        <taxon>Halobacteriales</taxon>
        <taxon>Haloferacaceae</taxon>
        <taxon>Halopenitus</taxon>
    </lineage>
</organism>
<evidence type="ECO:0000256" key="4">
    <source>
        <dbReference type="ARBA" id="ARBA00022723"/>
    </source>
</evidence>
<dbReference type="EMBL" id="JBHSXL010000002">
    <property type="protein sequence ID" value="MFC6891539.1"/>
    <property type="molecule type" value="Genomic_DNA"/>
</dbReference>
<dbReference type="SUPFAM" id="SSF51735">
    <property type="entry name" value="NAD(P)-binding Rossmann-fold domains"/>
    <property type="match status" value="1"/>
</dbReference>
<dbReference type="Pfam" id="PF02056">
    <property type="entry name" value="Glyco_hydro_4"/>
    <property type="match status" value="1"/>
</dbReference>
<comment type="similarity">
    <text evidence="3">Belongs to the glycosyl hydrolase 4 family.</text>
</comment>
<dbReference type="PANTHER" id="PTHR32092">
    <property type="entry name" value="6-PHOSPHO-BETA-GLUCOSIDASE-RELATED"/>
    <property type="match status" value="1"/>
</dbReference>
<comment type="caution">
    <text evidence="11">The sequence shown here is derived from an EMBL/GenBank/DDBJ whole genome shotgun (WGS) entry which is preliminary data.</text>
</comment>
<keyword evidence="12" id="KW-1185">Reference proteome</keyword>
<gene>
    <name evidence="11" type="ORF">ACFQE9_02735</name>
</gene>
<name>A0ABD5UPZ1_9EURY</name>
<dbReference type="SUPFAM" id="SSF56327">
    <property type="entry name" value="LDH C-terminal domain-like"/>
    <property type="match status" value="1"/>
</dbReference>
<evidence type="ECO:0000256" key="3">
    <source>
        <dbReference type="ARBA" id="ARBA00010141"/>
    </source>
</evidence>
<keyword evidence="4" id="KW-0479">Metal-binding</keyword>
<dbReference type="PRINTS" id="PR00732">
    <property type="entry name" value="GLHYDRLASE4"/>
</dbReference>
<evidence type="ECO:0000313" key="11">
    <source>
        <dbReference type="EMBL" id="MFC6891539.1"/>
    </source>
</evidence>
<dbReference type="GO" id="GO:0046872">
    <property type="term" value="F:metal ion binding"/>
    <property type="evidence" value="ECO:0007669"/>
    <property type="project" value="UniProtKB-KW"/>
</dbReference>
<keyword evidence="9" id="KW-0326">Glycosidase</keyword>
<evidence type="ECO:0000256" key="6">
    <source>
        <dbReference type="ARBA" id="ARBA00023027"/>
    </source>
</evidence>
<dbReference type="Gene3D" id="3.90.1820.10">
    <property type="entry name" value="AglA-like glucosidase"/>
    <property type="match status" value="1"/>
</dbReference>
<reference evidence="11 12" key="1">
    <citation type="journal article" date="2019" name="Int. J. Syst. Evol. Microbiol.">
        <title>The Global Catalogue of Microorganisms (GCM) 10K type strain sequencing project: providing services to taxonomists for standard genome sequencing and annotation.</title>
        <authorList>
            <consortium name="The Broad Institute Genomics Platform"/>
            <consortium name="The Broad Institute Genome Sequencing Center for Infectious Disease"/>
            <person name="Wu L."/>
            <person name="Ma J."/>
        </authorList>
    </citation>
    <scope>NUCLEOTIDE SEQUENCE [LARGE SCALE GENOMIC DNA]</scope>
    <source>
        <strain evidence="11 12">SKJ47</strain>
    </source>
</reference>
<evidence type="ECO:0000256" key="7">
    <source>
        <dbReference type="ARBA" id="ARBA00023211"/>
    </source>
</evidence>
<sequence length="449" mass="50329">MTKIAFIGAGSVIFARNLLGDILSYPELQGCTVSLMDINQNRLDRTVTAANAVVEHNDVEAVIESTTEREEALEDADYVLNMIHVGGREPFENEIQIPAKYGVGQAVGDTLGPGGIFRLLRTAPVMLDLAHDMEELCPNALLLNYTNPMAMVCWAVDEATEIDIVGLCHSVQHTAEAIANYVEVPKEELEYKVAGINHMAWFLEAEHNGKSVYPTLRAAINERDIYNRDNVRFEILRHFDAFVTESSHHMSEYIPYFRTDEATLEQFIVEENYEEYFVDWMPTGQYFEHWCEYQQEAAEMDTSEIEPEIERSEEYGSRIIHSIETGEPRRMNINVRNDEGAIANLASDACVEVPCLVDDRGINPCTVGKLPPQLAALNRSNIDVQRLAVRAALEHDEDALRQAVKLDPLTAATCSLEEIDDMVDDLLAANADYLPDQLVEESAQSIATN</sequence>
<dbReference type="RefSeq" id="WP_379739915.1">
    <property type="nucleotide sequence ID" value="NZ_JBHSVN010000002.1"/>
</dbReference>
<keyword evidence="5" id="KW-0378">Hydrolase</keyword>
<dbReference type="Pfam" id="PF11975">
    <property type="entry name" value="Glyco_hydro_4C"/>
    <property type="match status" value="1"/>
</dbReference>
<dbReference type="InterPro" id="IPR036291">
    <property type="entry name" value="NAD(P)-bd_dom_sf"/>
</dbReference>
<comment type="cofactor">
    <cofactor evidence="2">
        <name>Mn(2+)</name>
        <dbReference type="ChEBI" id="CHEBI:29035"/>
    </cofactor>
</comment>
<evidence type="ECO:0000256" key="8">
    <source>
        <dbReference type="ARBA" id="ARBA00023277"/>
    </source>
</evidence>
<dbReference type="PANTHER" id="PTHR32092:SF6">
    <property type="entry name" value="ALPHA-GALACTOSIDASE"/>
    <property type="match status" value="1"/>
</dbReference>
<evidence type="ECO:0000256" key="1">
    <source>
        <dbReference type="ARBA" id="ARBA00001911"/>
    </source>
</evidence>
<protein>
    <submittedName>
        <fullName evidence="11">Alpha-glucosidase/alpha-galactosidase</fullName>
    </submittedName>
</protein>
<dbReference type="Proteomes" id="UP001596296">
    <property type="component" value="Unassembled WGS sequence"/>
</dbReference>
<dbReference type="GO" id="GO:0016798">
    <property type="term" value="F:hydrolase activity, acting on glycosyl bonds"/>
    <property type="evidence" value="ECO:0007669"/>
    <property type="project" value="UniProtKB-KW"/>
</dbReference>
<evidence type="ECO:0000256" key="5">
    <source>
        <dbReference type="ARBA" id="ARBA00022801"/>
    </source>
</evidence>
<dbReference type="InterPro" id="IPR053715">
    <property type="entry name" value="GH4_Enzyme_sf"/>
</dbReference>
<evidence type="ECO:0000256" key="2">
    <source>
        <dbReference type="ARBA" id="ARBA00001936"/>
    </source>
</evidence>
<dbReference type="AlphaFoldDB" id="A0ABD5UPZ1"/>
<keyword evidence="7" id="KW-0464">Manganese</keyword>
<dbReference type="NCBIfam" id="NF011657">
    <property type="entry name" value="PRK15076.1"/>
    <property type="match status" value="1"/>
</dbReference>
<accession>A0ABD5UPZ1</accession>
<dbReference type="InterPro" id="IPR001088">
    <property type="entry name" value="Glyco_hydro_4"/>
</dbReference>
<evidence type="ECO:0000256" key="9">
    <source>
        <dbReference type="ARBA" id="ARBA00023295"/>
    </source>
</evidence>
<keyword evidence="8" id="KW-0119">Carbohydrate metabolism</keyword>
<evidence type="ECO:0000313" key="12">
    <source>
        <dbReference type="Proteomes" id="UP001596296"/>
    </source>
</evidence>
<dbReference type="CDD" id="cd05297">
    <property type="entry name" value="GH4_alpha_glucosidase_galactosidase"/>
    <property type="match status" value="1"/>
</dbReference>
<comment type="cofactor">
    <cofactor evidence="1">
        <name>NAD(+)</name>
        <dbReference type="ChEBI" id="CHEBI:57540"/>
    </cofactor>
</comment>
<evidence type="ECO:0000259" key="10">
    <source>
        <dbReference type="Pfam" id="PF11975"/>
    </source>
</evidence>
<proteinExistence type="inferred from homology"/>
<feature type="domain" description="Glycosyl hydrolase family 4 C-terminal" evidence="10">
    <location>
        <begin position="193"/>
        <end position="410"/>
    </location>
</feature>
<keyword evidence="6" id="KW-0520">NAD</keyword>
<dbReference type="InterPro" id="IPR022616">
    <property type="entry name" value="Glyco_hydro_4_C"/>
</dbReference>
<dbReference type="InterPro" id="IPR015955">
    <property type="entry name" value="Lactate_DH/Glyco_Ohase_4_C"/>
</dbReference>